<dbReference type="InterPro" id="IPR036884">
    <property type="entry name" value="2Fe-2S-bd_dom_sf"/>
</dbReference>
<evidence type="ECO:0000256" key="4">
    <source>
        <dbReference type="ARBA" id="ARBA00023004"/>
    </source>
</evidence>
<dbReference type="InterPro" id="IPR036010">
    <property type="entry name" value="2Fe-2S_ferredoxin-like_sf"/>
</dbReference>
<dbReference type="InterPro" id="IPR052914">
    <property type="entry name" value="Aldehyde_Oxdr_Iron-Sulfur"/>
</dbReference>
<dbReference type="Gene3D" id="3.10.20.30">
    <property type="match status" value="1"/>
</dbReference>
<dbReference type="FunFam" id="3.10.20.30:FF:000020">
    <property type="entry name" value="Xanthine dehydrogenase iron-sulfur subunit"/>
    <property type="match status" value="1"/>
</dbReference>
<evidence type="ECO:0000256" key="1">
    <source>
        <dbReference type="ARBA" id="ARBA00022714"/>
    </source>
</evidence>
<feature type="domain" description="2Fe-2S ferredoxin-type" evidence="6">
    <location>
        <begin position="56"/>
        <end position="132"/>
    </location>
</feature>
<dbReference type="CDD" id="cd00207">
    <property type="entry name" value="fer2"/>
    <property type="match status" value="1"/>
</dbReference>
<keyword evidence="2" id="KW-0479">Metal-binding</keyword>
<evidence type="ECO:0000256" key="2">
    <source>
        <dbReference type="ARBA" id="ARBA00022723"/>
    </source>
</evidence>
<dbReference type="InterPro" id="IPR012675">
    <property type="entry name" value="Beta-grasp_dom_sf"/>
</dbReference>
<keyword evidence="5" id="KW-0411">Iron-sulfur</keyword>
<dbReference type="InterPro" id="IPR002888">
    <property type="entry name" value="2Fe-2S-bd"/>
</dbReference>
<dbReference type="InterPro" id="IPR001041">
    <property type="entry name" value="2Fe-2S_ferredoxin-type"/>
</dbReference>
<dbReference type="GO" id="GO:0051537">
    <property type="term" value="F:2 iron, 2 sulfur cluster binding"/>
    <property type="evidence" value="ECO:0007669"/>
    <property type="project" value="UniProtKB-KW"/>
</dbReference>
<sequence length="224" mass="23916">MDEHDSNTEPGTPNAFEVTRRTVIETGATALLLTTLPNAVLADDQIDGNEPPSSPVKVELQINGRSHSLALDPRTTLLDTLREHLALTGSKKGCDHGQCGACTVLIEGRRINSCLTLAVMHDSQSVTTIEGFAQGANLHPMQTAFVEHDGFQCGYCTSGQICSAIGMLAESQQGMPSYVTEDLTKSAPELTDAEIRERMSGNICRCAAYPNIVEAIKQAAGMPT</sequence>
<gene>
    <name evidence="7" type="ORF">CP49_09895</name>
</gene>
<dbReference type="InterPro" id="IPR006058">
    <property type="entry name" value="2Fe2S_fd_BS"/>
</dbReference>
<comment type="caution">
    <text evidence="7">The sequence shown here is derived from an EMBL/GenBank/DDBJ whole genome shotgun (WGS) entry which is preliminary data.</text>
</comment>
<evidence type="ECO:0000259" key="6">
    <source>
        <dbReference type="PROSITE" id="PS51085"/>
    </source>
</evidence>
<accession>A0A0R3L5Z5</accession>
<organism evidence="7 8">
    <name type="scientific">Bradyrhizobium valentinum</name>
    <dbReference type="NCBI Taxonomy" id="1518501"/>
    <lineage>
        <taxon>Bacteria</taxon>
        <taxon>Pseudomonadati</taxon>
        <taxon>Pseudomonadota</taxon>
        <taxon>Alphaproteobacteria</taxon>
        <taxon>Hyphomicrobiales</taxon>
        <taxon>Nitrobacteraceae</taxon>
        <taxon>Bradyrhizobium</taxon>
    </lineage>
</organism>
<keyword evidence="1" id="KW-0001">2Fe-2S</keyword>
<name>A0A0R3L5Z5_9BRAD</name>
<reference evidence="7 8" key="1">
    <citation type="submission" date="2014-03" db="EMBL/GenBank/DDBJ databases">
        <title>Bradyrhizobium valentinum sp. nov., isolated from effective nodules of Lupinus mariae-josephae, a lupine endemic of basic-lime soils in Eastern Spain.</title>
        <authorList>
            <person name="Duran D."/>
            <person name="Rey L."/>
            <person name="Navarro A."/>
            <person name="Busquets A."/>
            <person name="Imperial J."/>
            <person name="Ruiz-Argueso T."/>
        </authorList>
    </citation>
    <scope>NUCLEOTIDE SEQUENCE [LARGE SCALE GENOMIC DNA]</scope>
    <source>
        <strain evidence="7 8">LmjM3</strain>
    </source>
</reference>
<evidence type="ECO:0000313" key="8">
    <source>
        <dbReference type="Proteomes" id="UP000051913"/>
    </source>
</evidence>
<evidence type="ECO:0000256" key="5">
    <source>
        <dbReference type="ARBA" id="ARBA00023014"/>
    </source>
</evidence>
<keyword evidence="3" id="KW-0560">Oxidoreductase</keyword>
<evidence type="ECO:0000256" key="3">
    <source>
        <dbReference type="ARBA" id="ARBA00023002"/>
    </source>
</evidence>
<dbReference type="GO" id="GO:0046872">
    <property type="term" value="F:metal ion binding"/>
    <property type="evidence" value="ECO:0007669"/>
    <property type="project" value="UniProtKB-KW"/>
</dbReference>
<dbReference type="PANTHER" id="PTHR45331:SF2">
    <property type="entry name" value="OXIDOREDUCTASE WITH IRON-SULFUR SUBUNIT"/>
    <property type="match status" value="1"/>
</dbReference>
<keyword evidence="8" id="KW-1185">Reference proteome</keyword>
<dbReference type="EMBL" id="LLXX01000141">
    <property type="protein sequence ID" value="KRR03336.1"/>
    <property type="molecule type" value="Genomic_DNA"/>
</dbReference>
<dbReference type="Pfam" id="PF01799">
    <property type="entry name" value="Fer2_2"/>
    <property type="match status" value="1"/>
</dbReference>
<protein>
    <recommendedName>
        <fullName evidence="6">2Fe-2S ferredoxin-type domain-containing protein</fullName>
    </recommendedName>
</protein>
<dbReference type="Pfam" id="PF00111">
    <property type="entry name" value="Fer2"/>
    <property type="match status" value="1"/>
</dbReference>
<dbReference type="GO" id="GO:0016903">
    <property type="term" value="F:oxidoreductase activity, acting on the aldehyde or oxo group of donors"/>
    <property type="evidence" value="ECO:0007669"/>
    <property type="project" value="TreeGrafter"/>
</dbReference>
<dbReference type="PANTHER" id="PTHR45331">
    <property type="entry name" value="OXIDOREDUCTASE, IRON-SULPHUR BINDING SUBUNIT-RELATED-RELATED"/>
    <property type="match status" value="1"/>
</dbReference>
<dbReference type="PROSITE" id="PS51085">
    <property type="entry name" value="2FE2S_FER_2"/>
    <property type="match status" value="1"/>
</dbReference>
<dbReference type="Proteomes" id="UP000051913">
    <property type="component" value="Unassembled WGS sequence"/>
</dbReference>
<evidence type="ECO:0000313" key="7">
    <source>
        <dbReference type="EMBL" id="KRR03336.1"/>
    </source>
</evidence>
<dbReference type="AlphaFoldDB" id="A0A0R3L5Z5"/>
<dbReference type="RefSeq" id="WP_057852679.1">
    <property type="nucleotide sequence ID" value="NZ_LLXX01000141.1"/>
</dbReference>
<keyword evidence="4" id="KW-0408">Iron</keyword>
<dbReference type="STRING" id="1518501.CQ10_17180"/>
<dbReference type="SUPFAM" id="SSF47741">
    <property type="entry name" value="CO dehydrogenase ISP C-domain like"/>
    <property type="match status" value="1"/>
</dbReference>
<proteinExistence type="predicted"/>
<dbReference type="PROSITE" id="PS00197">
    <property type="entry name" value="2FE2S_FER_1"/>
    <property type="match status" value="1"/>
</dbReference>
<dbReference type="Gene3D" id="1.10.150.120">
    <property type="entry name" value="[2Fe-2S]-binding domain"/>
    <property type="match status" value="1"/>
</dbReference>
<dbReference type="SUPFAM" id="SSF54292">
    <property type="entry name" value="2Fe-2S ferredoxin-like"/>
    <property type="match status" value="1"/>
</dbReference>